<protein>
    <submittedName>
        <fullName evidence="8">Two-component system response regulator protein</fullName>
    </submittedName>
</protein>
<organism evidence="8">
    <name type="scientific">hydrothermal vent metagenome</name>
    <dbReference type="NCBI Taxonomy" id="652676"/>
    <lineage>
        <taxon>unclassified sequences</taxon>
        <taxon>metagenomes</taxon>
        <taxon>ecological metagenomes</taxon>
    </lineage>
</organism>
<keyword evidence="1" id="KW-0547">Nucleotide-binding</keyword>
<dbReference type="PROSITE" id="PS00688">
    <property type="entry name" value="SIGMA54_INTERACT_3"/>
    <property type="match status" value="1"/>
</dbReference>
<dbReference type="GO" id="GO:0043565">
    <property type="term" value="F:sequence-specific DNA binding"/>
    <property type="evidence" value="ECO:0007669"/>
    <property type="project" value="InterPro"/>
</dbReference>
<proteinExistence type="predicted"/>
<evidence type="ECO:0000256" key="5">
    <source>
        <dbReference type="ARBA" id="ARBA00023163"/>
    </source>
</evidence>
<dbReference type="CDD" id="cd00009">
    <property type="entry name" value="AAA"/>
    <property type="match status" value="1"/>
</dbReference>
<keyword evidence="2" id="KW-0067">ATP-binding</keyword>
<dbReference type="PROSITE" id="PS50110">
    <property type="entry name" value="RESPONSE_REGULATORY"/>
    <property type="match status" value="1"/>
</dbReference>
<dbReference type="Pfam" id="PF25601">
    <property type="entry name" value="AAA_lid_14"/>
    <property type="match status" value="1"/>
</dbReference>
<dbReference type="EMBL" id="UOEY01000087">
    <property type="protein sequence ID" value="VAW39813.1"/>
    <property type="molecule type" value="Genomic_DNA"/>
</dbReference>
<dbReference type="FunFam" id="3.40.50.300:FF:000006">
    <property type="entry name" value="DNA-binding transcriptional regulator NtrC"/>
    <property type="match status" value="1"/>
</dbReference>
<dbReference type="PANTHER" id="PTHR32071:SF117">
    <property type="entry name" value="PTS-DEPENDENT DIHYDROXYACETONE KINASE OPERON REGULATORY PROTEIN-RELATED"/>
    <property type="match status" value="1"/>
</dbReference>
<dbReference type="AlphaFoldDB" id="A0A3B0VHP7"/>
<dbReference type="SMART" id="SM00448">
    <property type="entry name" value="REC"/>
    <property type="match status" value="1"/>
</dbReference>
<dbReference type="InterPro" id="IPR011006">
    <property type="entry name" value="CheY-like_superfamily"/>
</dbReference>
<evidence type="ECO:0000313" key="8">
    <source>
        <dbReference type="EMBL" id="VAW39813.1"/>
    </source>
</evidence>
<dbReference type="InterPro" id="IPR002078">
    <property type="entry name" value="Sigma_54_int"/>
</dbReference>
<dbReference type="InterPro" id="IPR025943">
    <property type="entry name" value="Sigma_54_int_dom_ATP-bd_2"/>
</dbReference>
<dbReference type="SMART" id="SM00382">
    <property type="entry name" value="AAA"/>
    <property type="match status" value="1"/>
</dbReference>
<dbReference type="CDD" id="cd00156">
    <property type="entry name" value="REC"/>
    <property type="match status" value="1"/>
</dbReference>
<keyword evidence="5" id="KW-0804">Transcription</keyword>
<evidence type="ECO:0000256" key="1">
    <source>
        <dbReference type="ARBA" id="ARBA00022741"/>
    </source>
</evidence>
<feature type="domain" description="Sigma-54 factor interaction" evidence="6">
    <location>
        <begin position="147"/>
        <end position="376"/>
    </location>
</feature>
<dbReference type="SUPFAM" id="SSF46689">
    <property type="entry name" value="Homeodomain-like"/>
    <property type="match status" value="1"/>
</dbReference>
<dbReference type="Pfam" id="PF00072">
    <property type="entry name" value="Response_reg"/>
    <property type="match status" value="1"/>
</dbReference>
<dbReference type="GO" id="GO:0005524">
    <property type="term" value="F:ATP binding"/>
    <property type="evidence" value="ECO:0007669"/>
    <property type="project" value="UniProtKB-KW"/>
</dbReference>
<keyword evidence="3" id="KW-0805">Transcription regulation</keyword>
<dbReference type="Gene3D" id="1.10.8.60">
    <property type="match status" value="1"/>
</dbReference>
<evidence type="ECO:0000259" key="6">
    <source>
        <dbReference type="PROSITE" id="PS50045"/>
    </source>
</evidence>
<evidence type="ECO:0000256" key="3">
    <source>
        <dbReference type="ARBA" id="ARBA00023015"/>
    </source>
</evidence>
<evidence type="ECO:0000259" key="7">
    <source>
        <dbReference type="PROSITE" id="PS50110"/>
    </source>
</evidence>
<dbReference type="InterPro" id="IPR009057">
    <property type="entry name" value="Homeodomain-like_sf"/>
</dbReference>
<dbReference type="InterPro" id="IPR025662">
    <property type="entry name" value="Sigma_54_int_dom_ATP-bd_1"/>
</dbReference>
<name>A0A3B0VHP7_9ZZZZ</name>
<keyword evidence="4" id="KW-0238">DNA-binding</keyword>
<dbReference type="SUPFAM" id="SSF52540">
    <property type="entry name" value="P-loop containing nucleoside triphosphate hydrolases"/>
    <property type="match status" value="1"/>
</dbReference>
<dbReference type="PROSITE" id="PS00676">
    <property type="entry name" value="SIGMA54_INTERACT_2"/>
    <property type="match status" value="1"/>
</dbReference>
<evidence type="ECO:0000256" key="2">
    <source>
        <dbReference type="ARBA" id="ARBA00022840"/>
    </source>
</evidence>
<dbReference type="Pfam" id="PF02954">
    <property type="entry name" value="HTH_8"/>
    <property type="match status" value="1"/>
</dbReference>
<dbReference type="SUPFAM" id="SSF52172">
    <property type="entry name" value="CheY-like"/>
    <property type="match status" value="1"/>
</dbReference>
<dbReference type="InterPro" id="IPR058031">
    <property type="entry name" value="AAA_lid_NorR"/>
</dbReference>
<accession>A0A3B0VHP7</accession>
<evidence type="ECO:0000256" key="4">
    <source>
        <dbReference type="ARBA" id="ARBA00023125"/>
    </source>
</evidence>
<dbReference type="InterPro" id="IPR003593">
    <property type="entry name" value="AAA+_ATPase"/>
</dbReference>
<sequence>MVMAEKTKVKILVVDDEQVHRFMLTSLFSEWGWQSAEADDGATAVAAVADGPFDAILMDVRMTTMDGMEALKRIHALNPAIPVVIMTAFSSVDAAVEAIKNGAHDYLTKPLDFDRLRRTLDVAMGHKRRHDDQPLPPETSSAGGSGIIGSSRLMQALWEMIVQVAPTEANILVTGESGTGKELVASALHYRSRRDQGPFIKVNCAALAENLLESELFGHEKGAFTGADRKREGRFVQADGGTLFLDEIGETTPAMQAKLLRVLQEHELQRVGGQETIRVDVRIVAATNRDLEREVAAGRFREDLYYRLNVVALEVPPLCERHGDIPLLADYFLHKFVEKNKRQVVGITPECMDLLVRYPWPGNVRELENAIERGMIFMRGEYLEVDGLPLAIQRWAGENMSPAAGEQPATLKDAERALIIKTLEETGGNRSEAARRLQITRKTLLSKIRNYNIQ</sequence>
<reference evidence="8" key="1">
    <citation type="submission" date="2018-06" db="EMBL/GenBank/DDBJ databases">
        <authorList>
            <person name="Zhirakovskaya E."/>
        </authorList>
    </citation>
    <scope>NUCLEOTIDE SEQUENCE</scope>
</reference>
<gene>
    <name evidence="8" type="ORF">MNBD_DELTA04-1486</name>
</gene>
<dbReference type="InterPro" id="IPR027417">
    <property type="entry name" value="P-loop_NTPase"/>
</dbReference>
<dbReference type="PROSITE" id="PS00675">
    <property type="entry name" value="SIGMA54_INTERACT_1"/>
    <property type="match status" value="1"/>
</dbReference>
<dbReference type="Pfam" id="PF00158">
    <property type="entry name" value="Sigma54_activat"/>
    <property type="match status" value="1"/>
</dbReference>
<dbReference type="PROSITE" id="PS50045">
    <property type="entry name" value="SIGMA54_INTERACT_4"/>
    <property type="match status" value="1"/>
</dbReference>
<dbReference type="GO" id="GO:0000160">
    <property type="term" value="P:phosphorelay signal transduction system"/>
    <property type="evidence" value="ECO:0007669"/>
    <property type="project" value="InterPro"/>
</dbReference>
<feature type="domain" description="Response regulatory" evidence="7">
    <location>
        <begin position="10"/>
        <end position="124"/>
    </location>
</feature>
<dbReference type="InterPro" id="IPR002197">
    <property type="entry name" value="HTH_Fis"/>
</dbReference>
<dbReference type="InterPro" id="IPR025944">
    <property type="entry name" value="Sigma_54_int_dom_CS"/>
</dbReference>
<dbReference type="PANTHER" id="PTHR32071">
    <property type="entry name" value="TRANSCRIPTIONAL REGULATORY PROTEIN"/>
    <property type="match status" value="1"/>
</dbReference>
<dbReference type="Gene3D" id="1.10.10.60">
    <property type="entry name" value="Homeodomain-like"/>
    <property type="match status" value="1"/>
</dbReference>
<dbReference type="Gene3D" id="3.40.50.2300">
    <property type="match status" value="1"/>
</dbReference>
<dbReference type="PRINTS" id="PR01590">
    <property type="entry name" value="HTHFIS"/>
</dbReference>
<dbReference type="InterPro" id="IPR001789">
    <property type="entry name" value="Sig_transdc_resp-reg_receiver"/>
</dbReference>
<dbReference type="Gene3D" id="3.40.50.300">
    <property type="entry name" value="P-loop containing nucleotide triphosphate hydrolases"/>
    <property type="match status" value="1"/>
</dbReference>
<dbReference type="GO" id="GO:0006355">
    <property type="term" value="P:regulation of DNA-templated transcription"/>
    <property type="evidence" value="ECO:0007669"/>
    <property type="project" value="InterPro"/>
</dbReference>